<evidence type="ECO:0000259" key="2">
    <source>
        <dbReference type="PROSITE" id="PS51746"/>
    </source>
</evidence>
<dbReference type="SUPFAM" id="SSF81606">
    <property type="entry name" value="PP2C-like"/>
    <property type="match status" value="1"/>
</dbReference>
<dbReference type="PANTHER" id="PTHR47992">
    <property type="entry name" value="PROTEIN PHOSPHATASE"/>
    <property type="match status" value="1"/>
</dbReference>
<dbReference type="PROSITE" id="PS51746">
    <property type="entry name" value="PPM_2"/>
    <property type="match status" value="1"/>
</dbReference>
<dbReference type="Proteomes" id="UP000008312">
    <property type="component" value="Unassembled WGS sequence"/>
</dbReference>
<feature type="compositionally biased region" description="Basic and acidic residues" evidence="1">
    <location>
        <begin position="21"/>
        <end position="34"/>
    </location>
</feature>
<dbReference type="Pfam" id="PF00481">
    <property type="entry name" value="PP2C"/>
    <property type="match status" value="1"/>
</dbReference>
<evidence type="ECO:0000313" key="4">
    <source>
        <dbReference type="Proteomes" id="UP000008312"/>
    </source>
</evidence>
<dbReference type="OrthoDB" id="10264738at2759"/>
<feature type="domain" description="PPM-type phosphatase" evidence="2">
    <location>
        <begin position="104"/>
        <end position="382"/>
    </location>
</feature>
<protein>
    <recommendedName>
        <fullName evidence="2">PPM-type phosphatase domain-containing protein</fullName>
    </recommendedName>
</protein>
<dbReference type="Gene3D" id="3.60.40.10">
    <property type="entry name" value="PPM-type phosphatase domain"/>
    <property type="match status" value="1"/>
</dbReference>
<name>D8LVS6_BLAHO</name>
<dbReference type="GeneID" id="24917635"/>
<organism evidence="3">
    <name type="scientific">Blastocystis hominis</name>
    <dbReference type="NCBI Taxonomy" id="12968"/>
    <lineage>
        <taxon>Eukaryota</taxon>
        <taxon>Sar</taxon>
        <taxon>Stramenopiles</taxon>
        <taxon>Bigyra</taxon>
        <taxon>Opalozoa</taxon>
        <taxon>Opalinata</taxon>
        <taxon>Blastocystidae</taxon>
        <taxon>Blastocystis</taxon>
    </lineage>
</organism>
<dbReference type="EMBL" id="FN668638">
    <property type="protein sequence ID" value="CBK19915.2"/>
    <property type="molecule type" value="Genomic_DNA"/>
</dbReference>
<sequence length="382" mass="43045">MSSKISKFLQSLTSKPSRKNQKAEERKEGNKEELPPNDPVPPQNLPEVNSEEGSDPRAISRARRLTIVEDSNTLFDTTDLVMDIEPKQDSVKEEAGFVGVFAGRTQKGYVPYNPHKVNQDWMLIKDDVASGTLILGTFDGHGEHGHCVSEFICTSFYNNLIAHSKFLSDVKTAALEALQKAEEECVNSPFLFLTLTRRSLHQNRIQCHLYTFNVGDSRAILASEVNDECIVTELTHDHKPSLPEEKARIENAGGRVFSMEYEDGYDGPVRVWLADQDIPGLAMSRSLCDTVAHSVGVISTPEVCERTLTDDDRVIVMGSDGLWEFIPSEEVIHLIEDCEQPEVGEGEMMERRKRWSGCLRSRGSGGLMRRKWWTTRRLLLCF</sequence>
<dbReference type="SMART" id="SM00332">
    <property type="entry name" value="PP2Cc"/>
    <property type="match status" value="1"/>
</dbReference>
<dbReference type="RefSeq" id="XP_012893963.1">
    <property type="nucleotide sequence ID" value="XM_013038509.1"/>
</dbReference>
<feature type="region of interest" description="Disordered" evidence="1">
    <location>
        <begin position="1"/>
        <end position="58"/>
    </location>
</feature>
<dbReference type="OMA" id="YVNINEM"/>
<accession>D8LVS6</accession>
<proteinExistence type="predicted"/>
<dbReference type="CDD" id="cd00143">
    <property type="entry name" value="PP2Cc"/>
    <property type="match status" value="1"/>
</dbReference>
<dbReference type="GO" id="GO:0004722">
    <property type="term" value="F:protein serine/threonine phosphatase activity"/>
    <property type="evidence" value="ECO:0007669"/>
    <property type="project" value="InterPro"/>
</dbReference>
<reference evidence="3" key="1">
    <citation type="submission" date="2010-02" db="EMBL/GenBank/DDBJ databases">
        <title>Sequencing and annotation of the Blastocystis hominis genome.</title>
        <authorList>
            <person name="Wincker P."/>
        </authorList>
    </citation>
    <scope>NUCLEOTIDE SEQUENCE</scope>
    <source>
        <strain evidence="3">Singapore isolate B</strain>
    </source>
</reference>
<feature type="compositionally biased region" description="Polar residues" evidence="1">
    <location>
        <begin position="1"/>
        <end position="15"/>
    </location>
</feature>
<gene>
    <name evidence="3" type="ORF">GSBLH_T00000322001</name>
</gene>
<dbReference type="InterPro" id="IPR036457">
    <property type="entry name" value="PPM-type-like_dom_sf"/>
</dbReference>
<dbReference type="InterPro" id="IPR015655">
    <property type="entry name" value="PP2C"/>
</dbReference>
<keyword evidence="4" id="KW-1185">Reference proteome</keyword>
<evidence type="ECO:0000313" key="3">
    <source>
        <dbReference type="EMBL" id="CBK19915.2"/>
    </source>
</evidence>
<evidence type="ECO:0000256" key="1">
    <source>
        <dbReference type="SAM" id="MobiDB-lite"/>
    </source>
</evidence>
<dbReference type="InParanoid" id="D8LVS6"/>
<dbReference type="InterPro" id="IPR001932">
    <property type="entry name" value="PPM-type_phosphatase-like_dom"/>
</dbReference>
<dbReference type="AlphaFoldDB" id="D8LVS6"/>